<dbReference type="EMBL" id="AAOT01000009">
    <property type="protein sequence ID" value="EAR51719.1"/>
    <property type="molecule type" value="Genomic_DNA"/>
</dbReference>
<dbReference type="HOGENOM" id="CLU_2424028_0_0_5"/>
<feature type="signal peptide" evidence="1">
    <location>
        <begin position="1"/>
        <end position="19"/>
    </location>
</feature>
<dbReference type="RefSeq" id="WP_007254853.1">
    <property type="nucleotide sequence ID" value="NZ_CH724107.1"/>
</dbReference>
<evidence type="ECO:0000313" key="2">
    <source>
        <dbReference type="EMBL" id="EAR51719.1"/>
    </source>
</evidence>
<accession>Q2CGJ9</accession>
<evidence type="ECO:0000313" key="3">
    <source>
        <dbReference type="Proteomes" id="UP000003635"/>
    </source>
</evidence>
<comment type="caution">
    <text evidence="2">The sequence shown here is derived from an EMBL/GenBank/DDBJ whole genome shotgun (WGS) entry which is preliminary data.</text>
</comment>
<evidence type="ECO:0008006" key="4">
    <source>
        <dbReference type="Google" id="ProtNLM"/>
    </source>
</evidence>
<feature type="chain" id="PRO_5004207518" description="Surface antigen domain-containing protein" evidence="1">
    <location>
        <begin position="20"/>
        <end position="91"/>
    </location>
</feature>
<dbReference type="Proteomes" id="UP000003635">
    <property type="component" value="Unassembled WGS sequence"/>
</dbReference>
<protein>
    <recommendedName>
        <fullName evidence="4">Surface antigen domain-containing protein</fullName>
    </recommendedName>
</protein>
<dbReference type="OrthoDB" id="7875472at2"/>
<reference evidence="2 3" key="1">
    <citation type="journal article" date="2010" name="J. Bacteriol.">
        <title>Genome sequences of Oceanicola granulosus HTCC2516(T) and Oceanicola batsensis HTCC2597(TDelta).</title>
        <authorList>
            <person name="Thrash J.C."/>
            <person name="Cho J.C."/>
            <person name="Vergin K.L."/>
            <person name="Giovannoni S.J."/>
        </authorList>
    </citation>
    <scope>NUCLEOTIDE SEQUENCE [LARGE SCALE GENOMIC DNA]</scope>
    <source>
        <strain evidence="3">ATCC BAA-861 / DSM 15982 / KCTC 12143 / HTCC2516</strain>
    </source>
</reference>
<dbReference type="PROSITE" id="PS51257">
    <property type="entry name" value="PROKAR_LIPOPROTEIN"/>
    <property type="match status" value="1"/>
</dbReference>
<organism evidence="2 3">
    <name type="scientific">Oceanicola granulosus (strain ATCC BAA-861 / DSM 15982 / KCTC 12143 / HTCC2516)</name>
    <dbReference type="NCBI Taxonomy" id="314256"/>
    <lineage>
        <taxon>Bacteria</taxon>
        <taxon>Pseudomonadati</taxon>
        <taxon>Pseudomonadota</taxon>
        <taxon>Alphaproteobacteria</taxon>
        <taxon>Rhodobacterales</taxon>
        <taxon>Roseobacteraceae</taxon>
        <taxon>Oceanicola</taxon>
    </lineage>
</organism>
<dbReference type="AlphaFoldDB" id="Q2CGJ9"/>
<evidence type="ECO:0000256" key="1">
    <source>
        <dbReference type="SAM" id="SignalP"/>
    </source>
</evidence>
<keyword evidence="1" id="KW-0732">Signal</keyword>
<gene>
    <name evidence="2" type="ORF">OG2516_06636</name>
</gene>
<name>Q2CGJ9_OCEGH</name>
<keyword evidence="3" id="KW-1185">Reference proteome</keyword>
<sequence>MIRLPILALASAVALSACAVAPVAPTVTPALAGALDTQPDGYRAVLPSTGQRFEIVSTAASADRLCRVVSTEQADAFEVDTYCKTRGGSWS</sequence>
<dbReference type="STRING" id="314256.OG2516_06636"/>
<proteinExistence type="predicted"/>